<dbReference type="AlphaFoldDB" id="A0A8D5GCZ7"/>
<dbReference type="SFLD" id="SFLDG01129">
    <property type="entry name" value="C1.5:_HAD__Beta-PGM__Phosphata"/>
    <property type="match status" value="1"/>
</dbReference>
<dbReference type="PANTHER" id="PTHR43434">
    <property type="entry name" value="PHOSPHOGLYCOLATE PHOSPHATASE"/>
    <property type="match status" value="1"/>
</dbReference>
<dbReference type="SFLD" id="SFLDS00003">
    <property type="entry name" value="Haloacid_Dehalogenase"/>
    <property type="match status" value="1"/>
</dbReference>
<dbReference type="SUPFAM" id="SSF56784">
    <property type="entry name" value="HAD-like"/>
    <property type="match status" value="1"/>
</dbReference>
<dbReference type="KEGG" id="mpau:ZMTM_14470"/>
<gene>
    <name evidence="1" type="ORF">ZMTM_14470</name>
</gene>
<name>A0A8D5GCZ7_9PROT</name>
<dbReference type="InterPro" id="IPR023214">
    <property type="entry name" value="HAD_sf"/>
</dbReference>
<protein>
    <submittedName>
        <fullName evidence="1">Hydrolase</fullName>
    </submittedName>
</protein>
<dbReference type="Gene3D" id="1.10.150.240">
    <property type="entry name" value="Putative phosphatase, domain 2"/>
    <property type="match status" value="1"/>
</dbReference>
<dbReference type="InterPro" id="IPR023198">
    <property type="entry name" value="PGP-like_dom2"/>
</dbReference>
<dbReference type="EMBL" id="AP024110">
    <property type="protein sequence ID" value="BCM25188.1"/>
    <property type="molecule type" value="Genomic_DNA"/>
</dbReference>
<evidence type="ECO:0000313" key="2">
    <source>
        <dbReference type="Proteomes" id="UP000826722"/>
    </source>
</evidence>
<reference evidence="1" key="1">
    <citation type="journal article" date="2021" name="Arch. Microbiol.">
        <title>Methyloradius palustris gen. nov., sp. nov., a methanol-oxidizing bacterium isolated from snow.</title>
        <authorList>
            <person name="Miyadera T."/>
            <person name="Kojima H."/>
            <person name="Fukui M."/>
        </authorList>
    </citation>
    <scope>NUCLEOTIDE SEQUENCE</scope>
    <source>
        <strain evidence="1">Zm11</strain>
    </source>
</reference>
<dbReference type="InterPro" id="IPR041492">
    <property type="entry name" value="HAD_2"/>
</dbReference>
<sequence>MPKRFDLIVFDWDGTVANSNQLIINAIRNASLEVGLPQPTEEAVKGIIGLGLREALIRLVGEIPEEKLQALVARYNVHYNAGENQIVLFDGVAEAIPVLHAQGFKLGVATGKGRGGLNRALINSGLGQYFGATRCVDECHSKPHPEMLLQLMDVLDATPDRTLMIGDTSFDLQMAENAGVASLGVTYGAHPLNSLLPFKPLAHFDEFHKVNQWLTTHA</sequence>
<dbReference type="GO" id="GO:0006281">
    <property type="term" value="P:DNA repair"/>
    <property type="evidence" value="ECO:0007669"/>
    <property type="project" value="TreeGrafter"/>
</dbReference>
<dbReference type="Gene3D" id="3.40.50.1000">
    <property type="entry name" value="HAD superfamily/HAD-like"/>
    <property type="match status" value="1"/>
</dbReference>
<dbReference type="PANTHER" id="PTHR43434:SF24">
    <property type="entry name" value="HYDROLASE-RELATED"/>
    <property type="match status" value="1"/>
</dbReference>
<organism evidence="1 2">
    <name type="scientific">Methyloradius palustris</name>
    <dbReference type="NCBI Taxonomy" id="2778876"/>
    <lineage>
        <taxon>Bacteria</taxon>
        <taxon>Pseudomonadati</taxon>
        <taxon>Pseudomonadota</taxon>
        <taxon>Betaproteobacteria</taxon>
        <taxon>Nitrosomonadales</taxon>
        <taxon>Methylophilaceae</taxon>
        <taxon>Methyloradius</taxon>
    </lineage>
</organism>
<keyword evidence="1" id="KW-0378">Hydrolase</keyword>
<dbReference type="InterPro" id="IPR036412">
    <property type="entry name" value="HAD-like_sf"/>
</dbReference>
<accession>A0A8D5GCZ7</accession>
<keyword evidence="2" id="KW-1185">Reference proteome</keyword>
<proteinExistence type="predicted"/>
<dbReference type="GO" id="GO:0008967">
    <property type="term" value="F:phosphoglycolate phosphatase activity"/>
    <property type="evidence" value="ECO:0007669"/>
    <property type="project" value="TreeGrafter"/>
</dbReference>
<dbReference type="InterPro" id="IPR006439">
    <property type="entry name" value="HAD-SF_hydro_IA"/>
</dbReference>
<dbReference type="RefSeq" id="WP_221763305.1">
    <property type="nucleotide sequence ID" value="NZ_AP024110.1"/>
</dbReference>
<evidence type="ECO:0000313" key="1">
    <source>
        <dbReference type="EMBL" id="BCM25188.1"/>
    </source>
</evidence>
<dbReference type="NCBIfam" id="TIGR01549">
    <property type="entry name" value="HAD-SF-IA-v1"/>
    <property type="match status" value="1"/>
</dbReference>
<dbReference type="GO" id="GO:0005829">
    <property type="term" value="C:cytosol"/>
    <property type="evidence" value="ECO:0007669"/>
    <property type="project" value="TreeGrafter"/>
</dbReference>
<dbReference type="Proteomes" id="UP000826722">
    <property type="component" value="Chromosome"/>
</dbReference>
<dbReference type="Pfam" id="PF13419">
    <property type="entry name" value="HAD_2"/>
    <property type="match status" value="1"/>
</dbReference>
<dbReference type="InterPro" id="IPR050155">
    <property type="entry name" value="HAD-like_hydrolase_sf"/>
</dbReference>